<accession>A0A453GUD7</accession>
<evidence type="ECO:0000256" key="1">
    <source>
        <dbReference type="SAM" id="MobiDB-lite"/>
    </source>
</evidence>
<dbReference type="STRING" id="200361.A0A453GUD7"/>
<reference evidence="5" key="2">
    <citation type="journal article" date="2017" name="Nat. Plants">
        <title>The Aegilops tauschii genome reveals multiple impacts of transposons.</title>
        <authorList>
            <person name="Zhao G."/>
            <person name="Zou C."/>
            <person name="Li K."/>
            <person name="Wang K."/>
            <person name="Li T."/>
            <person name="Gao L."/>
            <person name="Zhang X."/>
            <person name="Wang H."/>
            <person name="Yang Z."/>
            <person name="Liu X."/>
            <person name="Jiang W."/>
            <person name="Mao L."/>
            <person name="Kong X."/>
            <person name="Jiao Y."/>
            <person name="Jia J."/>
        </authorList>
    </citation>
    <scope>NUCLEOTIDE SEQUENCE [LARGE SCALE GENOMIC DNA]</scope>
    <source>
        <strain evidence="5">cv. AL8/78</strain>
    </source>
</reference>
<evidence type="ECO:0000313" key="5">
    <source>
        <dbReference type="Proteomes" id="UP000015105"/>
    </source>
</evidence>
<dbReference type="InterPro" id="IPR055411">
    <property type="entry name" value="LRR_FXL15/At3g58940/PEG3-like"/>
</dbReference>
<organism evidence="4 5">
    <name type="scientific">Aegilops tauschii subsp. strangulata</name>
    <name type="common">Goatgrass</name>
    <dbReference type="NCBI Taxonomy" id="200361"/>
    <lineage>
        <taxon>Eukaryota</taxon>
        <taxon>Viridiplantae</taxon>
        <taxon>Streptophyta</taxon>
        <taxon>Embryophyta</taxon>
        <taxon>Tracheophyta</taxon>
        <taxon>Spermatophyta</taxon>
        <taxon>Magnoliopsida</taxon>
        <taxon>Liliopsida</taxon>
        <taxon>Poales</taxon>
        <taxon>Poaceae</taxon>
        <taxon>BOP clade</taxon>
        <taxon>Pooideae</taxon>
        <taxon>Triticodae</taxon>
        <taxon>Triticeae</taxon>
        <taxon>Triticinae</taxon>
        <taxon>Aegilops</taxon>
    </lineage>
</organism>
<reference evidence="4" key="5">
    <citation type="journal article" date="2021" name="G3 (Bethesda)">
        <title>Aegilops tauschii genome assembly Aet v5.0 features greater sequence contiguity and improved annotation.</title>
        <authorList>
            <person name="Wang L."/>
            <person name="Zhu T."/>
            <person name="Rodriguez J.C."/>
            <person name="Deal K.R."/>
            <person name="Dubcovsky J."/>
            <person name="McGuire P.E."/>
            <person name="Lux T."/>
            <person name="Spannagl M."/>
            <person name="Mayer K.F.X."/>
            <person name="Baldrich P."/>
            <person name="Meyers B.C."/>
            <person name="Huo N."/>
            <person name="Gu Y.Q."/>
            <person name="Zhou H."/>
            <person name="Devos K.M."/>
            <person name="Bennetzen J.L."/>
            <person name="Unver T."/>
            <person name="Budak H."/>
            <person name="Gulick P.J."/>
            <person name="Galiba G."/>
            <person name="Kalapos B."/>
            <person name="Nelson D.R."/>
            <person name="Li P."/>
            <person name="You F.M."/>
            <person name="Luo M.C."/>
            <person name="Dvorak J."/>
        </authorList>
    </citation>
    <scope>NUCLEOTIDE SEQUENCE [LARGE SCALE GENOMIC DNA]</scope>
    <source>
        <strain evidence="4">cv. AL8/78</strain>
    </source>
</reference>
<dbReference type="Proteomes" id="UP000015105">
    <property type="component" value="Chromosome 3D"/>
</dbReference>
<feature type="region of interest" description="Disordered" evidence="1">
    <location>
        <begin position="27"/>
        <end position="47"/>
    </location>
</feature>
<reference evidence="4" key="3">
    <citation type="journal article" date="2017" name="Nature">
        <title>Genome sequence of the progenitor of the wheat D genome Aegilops tauschii.</title>
        <authorList>
            <person name="Luo M.C."/>
            <person name="Gu Y.Q."/>
            <person name="Puiu D."/>
            <person name="Wang H."/>
            <person name="Twardziok S.O."/>
            <person name="Deal K.R."/>
            <person name="Huo N."/>
            <person name="Zhu T."/>
            <person name="Wang L."/>
            <person name="Wang Y."/>
            <person name="McGuire P.E."/>
            <person name="Liu S."/>
            <person name="Long H."/>
            <person name="Ramasamy R.K."/>
            <person name="Rodriguez J.C."/>
            <person name="Van S.L."/>
            <person name="Yuan L."/>
            <person name="Wang Z."/>
            <person name="Xia Z."/>
            <person name="Xiao L."/>
            <person name="Anderson O.D."/>
            <person name="Ouyang S."/>
            <person name="Liang Y."/>
            <person name="Zimin A.V."/>
            <person name="Pertea G."/>
            <person name="Qi P."/>
            <person name="Bennetzen J.L."/>
            <person name="Dai X."/>
            <person name="Dawson M.W."/>
            <person name="Muller H.G."/>
            <person name="Kugler K."/>
            <person name="Rivarola-Duarte L."/>
            <person name="Spannagl M."/>
            <person name="Mayer K.F.X."/>
            <person name="Lu F.H."/>
            <person name="Bevan M.W."/>
            <person name="Leroy P."/>
            <person name="Li P."/>
            <person name="You F.M."/>
            <person name="Sun Q."/>
            <person name="Liu Z."/>
            <person name="Lyons E."/>
            <person name="Wicker T."/>
            <person name="Salzberg S.L."/>
            <person name="Devos K.M."/>
            <person name="Dvorak J."/>
        </authorList>
    </citation>
    <scope>NUCLEOTIDE SEQUENCE [LARGE SCALE GENOMIC DNA]</scope>
    <source>
        <strain evidence="4">cv. AL8/78</strain>
    </source>
</reference>
<dbReference type="InterPro" id="IPR032675">
    <property type="entry name" value="LRR_dom_sf"/>
</dbReference>
<reference evidence="5" key="1">
    <citation type="journal article" date="2014" name="Science">
        <title>Ancient hybridizations among the ancestral genomes of bread wheat.</title>
        <authorList>
            <consortium name="International Wheat Genome Sequencing Consortium,"/>
            <person name="Marcussen T."/>
            <person name="Sandve S.R."/>
            <person name="Heier L."/>
            <person name="Spannagl M."/>
            <person name="Pfeifer M."/>
            <person name="Jakobsen K.S."/>
            <person name="Wulff B.B."/>
            <person name="Steuernagel B."/>
            <person name="Mayer K.F."/>
            <person name="Olsen O.A."/>
        </authorList>
    </citation>
    <scope>NUCLEOTIDE SEQUENCE [LARGE SCALE GENOMIC DNA]</scope>
    <source>
        <strain evidence="5">cv. AL8/78</strain>
    </source>
</reference>
<evidence type="ECO:0000259" key="3">
    <source>
        <dbReference type="Pfam" id="PF24758"/>
    </source>
</evidence>
<feature type="domain" description="F-box" evidence="2">
    <location>
        <begin position="81"/>
        <end position="120"/>
    </location>
</feature>
<dbReference type="Pfam" id="PF24758">
    <property type="entry name" value="LRR_At5g56370"/>
    <property type="match status" value="1"/>
</dbReference>
<proteinExistence type="predicted"/>
<name>A0A453GUD7_AEGTS</name>
<dbReference type="SUPFAM" id="SSF81383">
    <property type="entry name" value="F-box domain"/>
    <property type="match status" value="1"/>
</dbReference>
<dbReference type="AlphaFoldDB" id="A0A453GUD7"/>
<dbReference type="EnsemblPlants" id="AET3Gv21210800.13">
    <property type="protein sequence ID" value="AET3Gv21210800.13"/>
    <property type="gene ID" value="AET3Gv21210800"/>
</dbReference>
<dbReference type="SUPFAM" id="SSF52047">
    <property type="entry name" value="RNI-like"/>
    <property type="match status" value="1"/>
</dbReference>
<keyword evidence="5" id="KW-1185">Reference proteome</keyword>
<dbReference type="InterPro" id="IPR036047">
    <property type="entry name" value="F-box-like_dom_sf"/>
</dbReference>
<dbReference type="PANTHER" id="PTHR31639">
    <property type="entry name" value="F-BOX PROTEIN-LIKE"/>
    <property type="match status" value="1"/>
</dbReference>
<sequence length="476" mass="54003">GIRRPAFLPNLWPLRFVSAEAQGRCAPSRRRLHPVPRRSCSNSGSRAATEPLRQFNLDSEAMSTCKKARAEATSIVSSDRLSNLPPEIKGNILSLLNVEEAVRTSTLSSTWRDAWTDMPVICLRDGNFTRTKFITLVDMVLSLHKGTIEEFYISVKRSYHDELARWMLMLSRRSPRSVVIKLNSGLEYRIPSCLFSMGNLMFLLMENCTIRLPLLFQGFKRLTHLSLKLFSSTDMDIKNLISFCPVLTDLRLVRFEGLRCLNIQAPKLEYLKVVGGFEDINLDAPNLEWAFLSLDPKAKAYQSVPIAHDTESYVRKSLGSLNDIKALAISGIFMKYLSKGCILTKFPAVFHRLEHICLVISFSDQRQVLTACSLLQNAPNLKKLDMWSHPSSTRDQDQASIQELTEQMQMDHLVTASVRCFQGLDCEIDFVAKLLSWSPALEEVEIEWKGEMDRSMVLTKLLALPRVSPRSKIIVT</sequence>
<dbReference type="Gene3D" id="1.20.1280.50">
    <property type="match status" value="1"/>
</dbReference>
<evidence type="ECO:0000259" key="2">
    <source>
        <dbReference type="Pfam" id="PF00646"/>
    </source>
</evidence>
<dbReference type="InterPro" id="IPR001810">
    <property type="entry name" value="F-box_dom"/>
</dbReference>
<feature type="domain" description="F-box/LRR-repeat protein 15/At3g58940/PEG3-like LRR" evidence="3">
    <location>
        <begin position="165"/>
        <end position="385"/>
    </location>
</feature>
<dbReference type="Gene3D" id="3.80.10.10">
    <property type="entry name" value="Ribonuclease Inhibitor"/>
    <property type="match status" value="1"/>
</dbReference>
<dbReference type="Pfam" id="PF00646">
    <property type="entry name" value="F-box"/>
    <property type="match status" value="1"/>
</dbReference>
<dbReference type="Gramene" id="AET3Gv21210800.13">
    <property type="protein sequence ID" value="AET3Gv21210800.13"/>
    <property type="gene ID" value="AET3Gv21210800"/>
</dbReference>
<feature type="compositionally biased region" description="Basic residues" evidence="1">
    <location>
        <begin position="27"/>
        <end position="36"/>
    </location>
</feature>
<dbReference type="PANTHER" id="PTHR31639:SF232">
    <property type="entry name" value="F-BOX DOMAIN-CONTAINING PROTEIN"/>
    <property type="match status" value="1"/>
</dbReference>
<evidence type="ECO:0000313" key="4">
    <source>
        <dbReference type="EnsemblPlants" id="AET3Gv21210800.13"/>
    </source>
</evidence>
<protein>
    <submittedName>
        <fullName evidence="4">Uncharacterized protein</fullName>
    </submittedName>
</protein>
<reference evidence="4" key="4">
    <citation type="submission" date="2019-03" db="UniProtKB">
        <authorList>
            <consortium name="EnsemblPlants"/>
        </authorList>
    </citation>
    <scope>IDENTIFICATION</scope>
</reference>